<evidence type="ECO:0000313" key="1">
    <source>
        <dbReference type="EMBL" id="MPN31047.1"/>
    </source>
</evidence>
<reference evidence="1" key="1">
    <citation type="submission" date="2019-08" db="EMBL/GenBank/DDBJ databases">
        <authorList>
            <person name="Kucharzyk K."/>
            <person name="Murdoch R.W."/>
            <person name="Higgins S."/>
            <person name="Loffler F."/>
        </authorList>
    </citation>
    <scope>NUCLEOTIDE SEQUENCE</scope>
</reference>
<dbReference type="EMBL" id="VSSQ01082418">
    <property type="protein sequence ID" value="MPN31047.1"/>
    <property type="molecule type" value="Genomic_DNA"/>
</dbReference>
<dbReference type="AlphaFoldDB" id="A0A645GWI2"/>
<accession>A0A645GWI2</accession>
<sequence length="98" mass="11086">MGMALATARVPLVIVEPYAGVGRVWVDDIQDWQARTVSPMRYVSRLGIDLSVLGLMSVGFEVNFLYADVTEMLLYGWHDLFNWESADIVTAFTVKLRM</sequence>
<name>A0A645GWI2_9ZZZZ</name>
<gene>
    <name evidence="1" type="ORF">SDC9_178518</name>
</gene>
<proteinExistence type="predicted"/>
<comment type="caution">
    <text evidence="1">The sequence shown here is derived from an EMBL/GenBank/DDBJ whole genome shotgun (WGS) entry which is preliminary data.</text>
</comment>
<protein>
    <submittedName>
        <fullName evidence="1">Uncharacterized protein</fullName>
    </submittedName>
</protein>
<organism evidence="1">
    <name type="scientific">bioreactor metagenome</name>
    <dbReference type="NCBI Taxonomy" id="1076179"/>
    <lineage>
        <taxon>unclassified sequences</taxon>
        <taxon>metagenomes</taxon>
        <taxon>ecological metagenomes</taxon>
    </lineage>
</organism>